<proteinExistence type="predicted"/>
<keyword evidence="2 3" id="KW-0040">ANK repeat</keyword>
<evidence type="ECO:0000313" key="5">
    <source>
        <dbReference type="Proteomes" id="UP000075884"/>
    </source>
</evidence>
<dbReference type="SUPFAM" id="SSF48403">
    <property type="entry name" value="Ankyrin repeat"/>
    <property type="match status" value="1"/>
</dbReference>
<dbReference type="Gene3D" id="1.25.40.20">
    <property type="entry name" value="Ankyrin repeat-containing domain"/>
    <property type="match status" value="1"/>
</dbReference>
<reference evidence="4" key="2">
    <citation type="submission" date="2020-05" db="UniProtKB">
        <authorList>
            <consortium name="EnsemblMetazoa"/>
        </authorList>
    </citation>
    <scope>IDENTIFICATION</scope>
    <source>
        <strain evidence="4">WRAIR2</strain>
    </source>
</reference>
<dbReference type="InterPro" id="IPR036770">
    <property type="entry name" value="Ankyrin_rpt-contain_sf"/>
</dbReference>
<accession>A0A182NX41</accession>
<name>A0A182NX41_9DIPT</name>
<dbReference type="PANTHER" id="PTHR24198">
    <property type="entry name" value="ANKYRIN REPEAT AND PROTEIN KINASE DOMAIN-CONTAINING PROTEIN"/>
    <property type="match status" value="1"/>
</dbReference>
<evidence type="ECO:0000256" key="3">
    <source>
        <dbReference type="PROSITE-ProRule" id="PRU00023"/>
    </source>
</evidence>
<reference evidence="5" key="1">
    <citation type="submission" date="2013-03" db="EMBL/GenBank/DDBJ databases">
        <title>The Genome Sequence of Anopheles dirus WRAIR2.</title>
        <authorList>
            <consortium name="The Broad Institute Genomics Platform"/>
            <person name="Neafsey D.E."/>
            <person name="Walton C."/>
            <person name="Walker B."/>
            <person name="Young S.K."/>
            <person name="Zeng Q."/>
            <person name="Gargeya S."/>
            <person name="Fitzgerald M."/>
            <person name="Haas B."/>
            <person name="Abouelleil A."/>
            <person name="Allen A.W."/>
            <person name="Alvarado L."/>
            <person name="Arachchi H.M."/>
            <person name="Berlin A.M."/>
            <person name="Chapman S.B."/>
            <person name="Gainer-Dewar J."/>
            <person name="Goldberg J."/>
            <person name="Griggs A."/>
            <person name="Gujja S."/>
            <person name="Hansen M."/>
            <person name="Howarth C."/>
            <person name="Imamovic A."/>
            <person name="Ireland A."/>
            <person name="Larimer J."/>
            <person name="McCowan C."/>
            <person name="Murphy C."/>
            <person name="Pearson M."/>
            <person name="Poon T.W."/>
            <person name="Priest M."/>
            <person name="Roberts A."/>
            <person name="Saif S."/>
            <person name="Shea T."/>
            <person name="Sisk P."/>
            <person name="Sykes S."/>
            <person name="Wortman J."/>
            <person name="Nusbaum C."/>
            <person name="Birren B."/>
        </authorList>
    </citation>
    <scope>NUCLEOTIDE SEQUENCE [LARGE SCALE GENOMIC DNA]</scope>
    <source>
        <strain evidence="5">WRAIR2</strain>
    </source>
</reference>
<organism evidence="4 5">
    <name type="scientific">Anopheles dirus</name>
    <dbReference type="NCBI Taxonomy" id="7168"/>
    <lineage>
        <taxon>Eukaryota</taxon>
        <taxon>Metazoa</taxon>
        <taxon>Ecdysozoa</taxon>
        <taxon>Arthropoda</taxon>
        <taxon>Hexapoda</taxon>
        <taxon>Insecta</taxon>
        <taxon>Pterygota</taxon>
        <taxon>Neoptera</taxon>
        <taxon>Endopterygota</taxon>
        <taxon>Diptera</taxon>
        <taxon>Nematocera</taxon>
        <taxon>Culicoidea</taxon>
        <taxon>Culicidae</taxon>
        <taxon>Anophelinae</taxon>
        <taxon>Anopheles</taxon>
    </lineage>
</organism>
<dbReference type="PANTHER" id="PTHR24198:SF165">
    <property type="entry name" value="ANKYRIN REPEAT-CONTAINING PROTEIN-RELATED"/>
    <property type="match status" value="1"/>
</dbReference>
<keyword evidence="1" id="KW-0677">Repeat</keyword>
<dbReference type="Pfam" id="PF12796">
    <property type="entry name" value="Ank_2"/>
    <property type="match status" value="1"/>
</dbReference>
<evidence type="ECO:0000256" key="2">
    <source>
        <dbReference type="ARBA" id="ARBA00023043"/>
    </source>
</evidence>
<feature type="repeat" description="ANK" evidence="3">
    <location>
        <begin position="107"/>
        <end position="139"/>
    </location>
</feature>
<dbReference type="InterPro" id="IPR002110">
    <property type="entry name" value="Ankyrin_rpt"/>
</dbReference>
<protein>
    <submittedName>
        <fullName evidence="4">ANK_REP_REGION domain-containing protein</fullName>
    </submittedName>
</protein>
<sequence length="508" mass="58167">MHAAEVWHAIIRGEVPKLRRLLTVKSPGPYFGQRLDNHHWNILHHAVASRSLECVRLVMEHFRPSTASQCYEGLTPLARACALAVPGEIVGYLLQLDHTVVNTGNNEKITPLHYAVSKNRLDLVELLIASGADVNLADYSDETALHTAAFDIGNVALLINLLFIAKARWPFVKCDEGFTGLELFGARASYDVRDKIACFKILYNYEHPCHMYRQRYDVNAILRMALLSHRSTSLIPYFIETELKCERRDNVRSLYERLLPTYELLAMVVLSECGSVSTERNHMDRIWAQDLSTVILPEELLLLIKCAILDDPSNGSLQLLEDFGALVGRSLTAMRQTIRSIMPPVLVRMYWTLNVELNPRQYEQYVKVVDSLVACTFEIDVVIQRLLTEGIDMMNRCIICPYLKYSTYVFMTPEPDEELIVKPLYQRLLHRFGTWQAIKSTVGTPKFELFSLKRFARDVVRKTVLQTMDASEPSKGAGLQRRFHSLDVPNELIHYLTYSDNNSMSFFF</sequence>
<dbReference type="SMART" id="SM00248">
    <property type="entry name" value="ANK"/>
    <property type="match status" value="4"/>
</dbReference>
<dbReference type="Proteomes" id="UP000075884">
    <property type="component" value="Unassembled WGS sequence"/>
</dbReference>
<dbReference type="VEuPathDB" id="VectorBase:ADIR014435"/>
<dbReference type="AlphaFoldDB" id="A0A182NX41"/>
<evidence type="ECO:0000313" key="4">
    <source>
        <dbReference type="EnsemblMetazoa" id="ADIR014435-PA"/>
    </source>
</evidence>
<dbReference type="PROSITE" id="PS50088">
    <property type="entry name" value="ANK_REPEAT"/>
    <property type="match status" value="1"/>
</dbReference>
<keyword evidence="5" id="KW-1185">Reference proteome</keyword>
<evidence type="ECO:0000256" key="1">
    <source>
        <dbReference type="ARBA" id="ARBA00022737"/>
    </source>
</evidence>
<dbReference type="EnsemblMetazoa" id="ADIR014435-RA">
    <property type="protein sequence ID" value="ADIR014435-PA"/>
    <property type="gene ID" value="ADIR014435"/>
</dbReference>
<dbReference type="PROSITE" id="PS50297">
    <property type="entry name" value="ANK_REP_REGION"/>
    <property type="match status" value="1"/>
</dbReference>
<dbReference type="STRING" id="7168.A0A182NX41"/>